<comment type="caution">
    <text evidence="2">The sequence shown here is derived from an EMBL/GenBank/DDBJ whole genome shotgun (WGS) entry which is preliminary data.</text>
</comment>
<evidence type="ECO:0000256" key="1">
    <source>
        <dbReference type="SAM" id="MobiDB-lite"/>
    </source>
</evidence>
<evidence type="ECO:0000313" key="3">
    <source>
        <dbReference type="Proteomes" id="UP001558713"/>
    </source>
</evidence>
<feature type="compositionally biased region" description="Low complexity" evidence="1">
    <location>
        <begin position="93"/>
        <end position="105"/>
    </location>
</feature>
<evidence type="ECO:0000313" key="2">
    <source>
        <dbReference type="EMBL" id="KAL1200649.1"/>
    </source>
</evidence>
<dbReference type="Proteomes" id="UP001558713">
    <property type="component" value="Unassembled WGS sequence"/>
</dbReference>
<dbReference type="CDD" id="cd09272">
    <property type="entry name" value="RNase_HI_RT_Ty1"/>
    <property type="match status" value="1"/>
</dbReference>
<feature type="region of interest" description="Disordered" evidence="1">
    <location>
        <begin position="90"/>
        <end position="120"/>
    </location>
</feature>
<keyword evidence="3" id="KW-1185">Reference proteome</keyword>
<proteinExistence type="predicted"/>
<name>A0ABD1ABW9_CARAN</name>
<sequence length="210" mass="23341">MIGTVYCDSLSAIRLAKDRVHHERTKHIDVRYHFPRNEKRIQVKKVGTADNPADMFTKPVPRSKFKHCLDLLEDLKSLVAPKGEQALDKASGLRRGIGSRRSIGSPAGHRAPGGASGSGWSIGLRRSIGSVDGHRAPVEQQVPHLDRVQGRSILVSMKHPVLRSIRFFDRTSGPGGAFRFDETSYFEETQVAREHPGLIRVYWLDGASGR</sequence>
<organism evidence="2 3">
    <name type="scientific">Cardamine amara subsp. amara</name>
    <dbReference type="NCBI Taxonomy" id="228776"/>
    <lineage>
        <taxon>Eukaryota</taxon>
        <taxon>Viridiplantae</taxon>
        <taxon>Streptophyta</taxon>
        <taxon>Embryophyta</taxon>
        <taxon>Tracheophyta</taxon>
        <taxon>Spermatophyta</taxon>
        <taxon>Magnoliopsida</taxon>
        <taxon>eudicotyledons</taxon>
        <taxon>Gunneridae</taxon>
        <taxon>Pentapetalae</taxon>
        <taxon>rosids</taxon>
        <taxon>malvids</taxon>
        <taxon>Brassicales</taxon>
        <taxon>Brassicaceae</taxon>
        <taxon>Cardamineae</taxon>
        <taxon>Cardamine</taxon>
    </lineage>
</organism>
<dbReference type="EMBL" id="JBANAX010000614">
    <property type="protein sequence ID" value="KAL1200649.1"/>
    <property type="molecule type" value="Genomic_DNA"/>
</dbReference>
<reference evidence="2 3" key="1">
    <citation type="submission" date="2024-04" db="EMBL/GenBank/DDBJ databases">
        <title>Genome assembly C_amara_ONT_v2.</title>
        <authorList>
            <person name="Yant L."/>
            <person name="Moore C."/>
            <person name="Slenker M."/>
        </authorList>
    </citation>
    <scope>NUCLEOTIDE SEQUENCE [LARGE SCALE GENOMIC DNA]</scope>
    <source>
        <tissue evidence="2">Leaf</tissue>
    </source>
</reference>
<protein>
    <submittedName>
        <fullName evidence="2">Retrovirus-related Pol polyprotein from transposon TNT 1-94</fullName>
    </submittedName>
</protein>
<accession>A0ABD1ABW9</accession>
<dbReference type="AlphaFoldDB" id="A0ABD1ABW9"/>
<gene>
    <name evidence="2" type="ORF">V5N11_019835</name>
</gene>